<dbReference type="EMBL" id="UATL01000005">
    <property type="protein sequence ID" value="SPY43836.1"/>
    <property type="molecule type" value="Genomic_DNA"/>
</dbReference>
<protein>
    <submittedName>
        <fullName evidence="1">Uncharacterized protein</fullName>
    </submittedName>
</protein>
<evidence type="ECO:0000313" key="2">
    <source>
        <dbReference type="Proteomes" id="UP000251647"/>
    </source>
</evidence>
<reference evidence="1 2" key="1">
    <citation type="submission" date="2018-06" db="EMBL/GenBank/DDBJ databases">
        <authorList>
            <consortium name="Pathogen Informatics"/>
            <person name="Doyle S."/>
        </authorList>
    </citation>
    <scope>NUCLEOTIDE SEQUENCE [LARGE SCALE GENOMIC DNA]</scope>
    <source>
        <strain evidence="1 2">NCTC11647</strain>
    </source>
</reference>
<sequence length="226" mass="26488">MLTYLRFLIISIYLLFVLPAMAYDSLEMMKSHPAILDGNHIQLPLNEYSALSILAQWHVSSSELPSEQIEMITTQYLSKDLWGNDINRNLIRDDYEKILLSSYQRPEYVVMGLLASKRWDRILELINDQTISTAESLKLMKDMIAINRCYFQLQQIDQHLRSPILDYFNTPERLQVKEQAEIKLLKNIGNRQHHLVNHNNPCDFFGTMAEKIMKEGEISYAKIKHQ</sequence>
<accession>A0A2T3QI49</accession>
<name>A0A2T3QI49_PHODM</name>
<evidence type="ECO:0000313" key="1">
    <source>
        <dbReference type="EMBL" id="SPY43836.1"/>
    </source>
</evidence>
<organism evidence="1 2">
    <name type="scientific">Photobacterium damselae</name>
    <dbReference type="NCBI Taxonomy" id="38293"/>
    <lineage>
        <taxon>Bacteria</taxon>
        <taxon>Pseudomonadati</taxon>
        <taxon>Pseudomonadota</taxon>
        <taxon>Gammaproteobacteria</taxon>
        <taxon>Vibrionales</taxon>
        <taxon>Vibrionaceae</taxon>
        <taxon>Photobacterium</taxon>
    </lineage>
</organism>
<gene>
    <name evidence="1" type="ORF">NCTC11647_02769</name>
</gene>
<dbReference type="AlphaFoldDB" id="A0A2T3QI49"/>
<proteinExistence type="predicted"/>
<dbReference type="Proteomes" id="UP000251647">
    <property type="component" value="Unassembled WGS sequence"/>
</dbReference>